<organism evidence="5 6">
    <name type="scientific">Nonomuraea jiangxiensis</name>
    <dbReference type="NCBI Taxonomy" id="633440"/>
    <lineage>
        <taxon>Bacteria</taxon>
        <taxon>Bacillati</taxon>
        <taxon>Actinomycetota</taxon>
        <taxon>Actinomycetes</taxon>
        <taxon>Streptosporangiales</taxon>
        <taxon>Streptosporangiaceae</taxon>
        <taxon>Nonomuraea</taxon>
    </lineage>
</organism>
<dbReference type="GO" id="GO:0016628">
    <property type="term" value="F:oxidoreductase activity, acting on the CH-CH group of donors, NAD or NADP as acceptor"/>
    <property type="evidence" value="ECO:0007669"/>
    <property type="project" value="InterPro"/>
</dbReference>
<dbReference type="SUPFAM" id="SSF48179">
    <property type="entry name" value="6-phosphogluconate dehydrogenase C-terminal domain-like"/>
    <property type="match status" value="1"/>
</dbReference>
<dbReference type="PANTHER" id="PTHR43491:SF1">
    <property type="entry name" value="UDP-N-ACETYL-D-MANNOSAMINE DEHYDROGENASE"/>
    <property type="match status" value="1"/>
</dbReference>
<dbReference type="EMBL" id="FNDJ01000022">
    <property type="protein sequence ID" value="SDL11245.1"/>
    <property type="molecule type" value="Genomic_DNA"/>
</dbReference>
<dbReference type="Proteomes" id="UP000199202">
    <property type="component" value="Unassembled WGS sequence"/>
</dbReference>
<comment type="similarity">
    <text evidence="3">Belongs to the UDP-glucose/GDP-mannose dehydrogenase family.</text>
</comment>
<dbReference type="InterPro" id="IPR014027">
    <property type="entry name" value="UDP-Glc/GDP-Man_DH_C"/>
</dbReference>
<dbReference type="InterPro" id="IPR017476">
    <property type="entry name" value="UDP-Glc/GDP-Man"/>
</dbReference>
<evidence type="ECO:0000256" key="3">
    <source>
        <dbReference type="PIRNR" id="PIRNR000124"/>
    </source>
</evidence>
<dbReference type="PIRSF" id="PIRSF000124">
    <property type="entry name" value="UDPglc_GDPman_dh"/>
    <property type="match status" value="1"/>
</dbReference>
<dbReference type="Pfam" id="PF00984">
    <property type="entry name" value="UDPG_MGDP_dh"/>
    <property type="match status" value="1"/>
</dbReference>
<evidence type="ECO:0000313" key="6">
    <source>
        <dbReference type="Proteomes" id="UP000199202"/>
    </source>
</evidence>
<dbReference type="Gene3D" id="3.40.50.720">
    <property type="entry name" value="NAD(P)-binding Rossmann-like Domain"/>
    <property type="match status" value="2"/>
</dbReference>
<dbReference type="SUPFAM" id="SSF52413">
    <property type="entry name" value="UDP-glucose/GDP-mannose dehydrogenase C-terminal domain"/>
    <property type="match status" value="1"/>
</dbReference>
<dbReference type="PANTHER" id="PTHR43491">
    <property type="entry name" value="UDP-N-ACETYL-D-MANNOSAMINE DEHYDROGENASE"/>
    <property type="match status" value="1"/>
</dbReference>
<keyword evidence="6" id="KW-1185">Reference proteome</keyword>
<evidence type="ECO:0000256" key="1">
    <source>
        <dbReference type="ARBA" id="ARBA00023002"/>
    </source>
</evidence>
<sequence>MTEIDLAVIGLGYVGMPLAKEAVAAGLRVVGVDVDPGKVDALNTGQSYIDDLTDADLEHMLANGFRATLDATVLARSNTIVICVPTPLDEDHRPDLSAVEGATKTVADNLSKGTLVVLESTTWPGTTDEVARPLLETSGLVAGEDFHLAFSPERIDPGNPKFGLRNTPKVVGGYTPTCRDRATAFYGQFIEQVVPVSGTREAEMAKLLENTYRHVNIALVNEMAIFCDELGIDLWESIEAAATKPFGFQKFLPGPGVGGHCIPVDPSYLSYTVRKLGYPFRFVELAQEINERMPSYVVARVQRLLNRHKKPVNGARVVMLGVTYKPDIADERETPALPVARALLELGAELTFVDPYVKEWAVDGTPVPREEDLAEAVINADVTLLLQQHAAFDLDMVEAKARLVLDTRGVLAEGERVERL</sequence>
<dbReference type="GO" id="GO:0000271">
    <property type="term" value="P:polysaccharide biosynthetic process"/>
    <property type="evidence" value="ECO:0007669"/>
    <property type="project" value="InterPro"/>
</dbReference>
<dbReference type="RefSeq" id="WP_090943249.1">
    <property type="nucleotide sequence ID" value="NZ_FNDJ01000022.1"/>
</dbReference>
<dbReference type="InterPro" id="IPR036291">
    <property type="entry name" value="NAD(P)-bd_dom_sf"/>
</dbReference>
<dbReference type="SMART" id="SM00984">
    <property type="entry name" value="UDPG_MGDP_dh_C"/>
    <property type="match status" value="1"/>
</dbReference>
<dbReference type="GO" id="GO:0016616">
    <property type="term" value="F:oxidoreductase activity, acting on the CH-OH group of donors, NAD or NADP as acceptor"/>
    <property type="evidence" value="ECO:0007669"/>
    <property type="project" value="InterPro"/>
</dbReference>
<feature type="domain" description="UDP-glucose/GDP-mannose dehydrogenase C-terminal" evidence="4">
    <location>
        <begin position="318"/>
        <end position="413"/>
    </location>
</feature>
<dbReference type="InterPro" id="IPR014026">
    <property type="entry name" value="UDP-Glc/GDP-Man_DH_dimer"/>
</dbReference>
<dbReference type="InterPro" id="IPR008927">
    <property type="entry name" value="6-PGluconate_DH-like_C_sf"/>
</dbReference>
<evidence type="ECO:0000259" key="4">
    <source>
        <dbReference type="SMART" id="SM00984"/>
    </source>
</evidence>
<dbReference type="InterPro" id="IPR001732">
    <property type="entry name" value="UDP-Glc/GDP-Man_DH_N"/>
</dbReference>
<dbReference type="SUPFAM" id="SSF51735">
    <property type="entry name" value="NAD(P)-binding Rossmann-fold domains"/>
    <property type="match status" value="1"/>
</dbReference>
<keyword evidence="2" id="KW-0520">NAD</keyword>
<name>A0A1G9HEG8_9ACTN</name>
<dbReference type="OrthoDB" id="5193947at2"/>
<dbReference type="PIRSF" id="PIRSF500136">
    <property type="entry name" value="UDP_ManNAc_DH"/>
    <property type="match status" value="1"/>
</dbReference>
<dbReference type="GO" id="GO:0051287">
    <property type="term" value="F:NAD binding"/>
    <property type="evidence" value="ECO:0007669"/>
    <property type="project" value="InterPro"/>
</dbReference>
<dbReference type="InterPro" id="IPR036220">
    <property type="entry name" value="UDP-Glc/GDP-Man_DH_C_sf"/>
</dbReference>
<dbReference type="NCBIfam" id="TIGR03026">
    <property type="entry name" value="NDP-sugDHase"/>
    <property type="match status" value="1"/>
</dbReference>
<evidence type="ECO:0000256" key="2">
    <source>
        <dbReference type="ARBA" id="ARBA00023027"/>
    </source>
</evidence>
<accession>A0A1G9HEG8</accession>
<gene>
    <name evidence="5" type="ORF">SAMN05421869_12280</name>
</gene>
<dbReference type="STRING" id="633440.SAMN05421869_12280"/>
<reference evidence="5 6" key="1">
    <citation type="submission" date="2016-10" db="EMBL/GenBank/DDBJ databases">
        <authorList>
            <person name="de Groot N.N."/>
        </authorList>
    </citation>
    <scope>NUCLEOTIDE SEQUENCE [LARGE SCALE GENOMIC DNA]</scope>
    <source>
        <strain evidence="5 6">CGMCC 4.6533</strain>
    </source>
</reference>
<keyword evidence="1" id="KW-0560">Oxidoreductase</keyword>
<evidence type="ECO:0000313" key="5">
    <source>
        <dbReference type="EMBL" id="SDL11245.1"/>
    </source>
</evidence>
<dbReference type="Pfam" id="PF03720">
    <property type="entry name" value="UDPG_MGDP_dh_C"/>
    <property type="match status" value="1"/>
</dbReference>
<protein>
    <submittedName>
        <fullName evidence="5">Nucleotide sugar dehydrogenase</fullName>
    </submittedName>
</protein>
<dbReference type="AlphaFoldDB" id="A0A1G9HEG8"/>
<proteinExistence type="inferred from homology"/>
<dbReference type="InterPro" id="IPR028359">
    <property type="entry name" value="UDP_ManNAc/GlcNAc_DH"/>
</dbReference>
<dbReference type="Pfam" id="PF03721">
    <property type="entry name" value="UDPG_MGDP_dh_N"/>
    <property type="match status" value="1"/>
</dbReference>